<reference evidence="3" key="1">
    <citation type="journal article" date="2015" name="PLoS Genet.">
        <title>Genome Sequence and Transcriptome Analyses of Chrysochromulina tobin: Metabolic Tools for Enhanced Algal Fitness in the Prominent Order Prymnesiales (Haptophyceae).</title>
        <authorList>
            <person name="Hovde B.T."/>
            <person name="Deodato C.R."/>
            <person name="Hunsperger H.M."/>
            <person name="Ryken S.A."/>
            <person name="Yost W."/>
            <person name="Jha R.K."/>
            <person name="Patterson J."/>
            <person name="Monnat R.J. Jr."/>
            <person name="Barlow S.B."/>
            <person name="Starkenburg S.R."/>
            <person name="Cattolico R.A."/>
        </authorList>
    </citation>
    <scope>NUCLEOTIDE SEQUENCE</scope>
    <source>
        <strain evidence="3">CCMP291</strain>
    </source>
</reference>
<protein>
    <recommendedName>
        <fullName evidence="1">Glycosyltransferase 61 catalytic domain-containing protein</fullName>
    </recommendedName>
</protein>
<organism evidence="2 3">
    <name type="scientific">Chrysochromulina tobinii</name>
    <dbReference type="NCBI Taxonomy" id="1460289"/>
    <lineage>
        <taxon>Eukaryota</taxon>
        <taxon>Haptista</taxon>
        <taxon>Haptophyta</taxon>
        <taxon>Prymnesiophyceae</taxon>
        <taxon>Prymnesiales</taxon>
        <taxon>Chrysochromulinaceae</taxon>
        <taxon>Chrysochromulina</taxon>
    </lineage>
</organism>
<evidence type="ECO:0000313" key="2">
    <source>
        <dbReference type="EMBL" id="KOO34939.1"/>
    </source>
</evidence>
<name>A0A0M0K7Z9_9EUKA</name>
<evidence type="ECO:0000259" key="1">
    <source>
        <dbReference type="Pfam" id="PF04577"/>
    </source>
</evidence>
<feature type="domain" description="Glycosyltransferase 61 catalytic" evidence="1">
    <location>
        <begin position="87"/>
        <end position="240"/>
    </location>
</feature>
<dbReference type="AlphaFoldDB" id="A0A0M0K7Z9"/>
<dbReference type="Proteomes" id="UP000037460">
    <property type="component" value="Unassembled WGS sequence"/>
</dbReference>
<comment type="caution">
    <text evidence="2">The sequence shown here is derived from an EMBL/GenBank/DDBJ whole genome shotgun (WGS) entry which is preliminary data.</text>
</comment>
<dbReference type="GO" id="GO:0016757">
    <property type="term" value="F:glycosyltransferase activity"/>
    <property type="evidence" value="ECO:0007669"/>
    <property type="project" value="InterPro"/>
</dbReference>
<evidence type="ECO:0000313" key="3">
    <source>
        <dbReference type="Proteomes" id="UP000037460"/>
    </source>
</evidence>
<gene>
    <name evidence="2" type="ORF">Ctob_008725</name>
</gene>
<accession>A0A0M0K7Z9</accession>
<dbReference type="Pfam" id="PF04577">
    <property type="entry name" value="Glyco_transf_61"/>
    <property type="match status" value="1"/>
</dbReference>
<proteinExistence type="predicted"/>
<sequence length="327" mass="35513">MPCAFVDSGANYAGALYDATRILNAQHRGATPRYARGPVRRYEIAAVGLTPYGHLPDAHFYASTAPWVLQLVHLLPPNVPILVALSSRLRELYAHLGVDAERLHELPPNGAAYADRLLSLVTTPFGALEPLGAAALRRVRTRFVPVPAPPEQRTRLIYLSRRSLSPRRNLRNEIELLAALRHTLQLQPAPAVHTLEVFDGASGQRLVDVARRFSQAALLTGPHGGAFLNAIYCSPGTPIVEIGYKSASPMAYPSYYHTMARRLGLAFWVVLGEGAYDRPITAPVSEVAALVGALLARGRRPAGSDHKAVYAPLEKTTVGIDEDNFAP</sequence>
<dbReference type="InterPro" id="IPR049625">
    <property type="entry name" value="Glyco_transf_61_cat"/>
</dbReference>
<keyword evidence="3" id="KW-1185">Reference proteome</keyword>
<dbReference type="EMBL" id="JWZX01001039">
    <property type="protein sequence ID" value="KOO34939.1"/>
    <property type="molecule type" value="Genomic_DNA"/>
</dbReference>